<dbReference type="InterPro" id="IPR016160">
    <property type="entry name" value="Ald_DH_CS_CYS"/>
</dbReference>
<dbReference type="EMBL" id="JAOL01000162">
    <property type="protein sequence ID" value="EUA87383.1"/>
    <property type="molecule type" value="Genomic_DNA"/>
</dbReference>
<dbReference type="SUPFAM" id="SSF53720">
    <property type="entry name" value="ALDH-like"/>
    <property type="match status" value="1"/>
</dbReference>
<name>A0ABN0QRV2_MYCUL</name>
<dbReference type="Gene3D" id="3.40.605.10">
    <property type="entry name" value="Aldehyde Dehydrogenase, Chain A, domain 1"/>
    <property type="match status" value="1"/>
</dbReference>
<keyword evidence="2 6" id="KW-0560">Oxidoreductase</keyword>
<dbReference type="PANTHER" id="PTHR42804:SF1">
    <property type="entry name" value="ALDEHYDE DEHYDROGENASE-RELATED"/>
    <property type="match status" value="1"/>
</dbReference>
<dbReference type="InterPro" id="IPR015590">
    <property type="entry name" value="Aldehyde_DH_dom"/>
</dbReference>
<evidence type="ECO:0000256" key="1">
    <source>
        <dbReference type="ARBA" id="ARBA00009986"/>
    </source>
</evidence>
<evidence type="ECO:0000256" key="5">
    <source>
        <dbReference type="PROSITE-ProRule" id="PRU10007"/>
    </source>
</evidence>
<comment type="caution">
    <text evidence="8">The sequence shown here is derived from an EMBL/GenBank/DDBJ whole genome shotgun (WGS) entry which is preliminary data.</text>
</comment>
<feature type="active site" evidence="5">
    <location>
        <position position="256"/>
    </location>
</feature>
<proteinExistence type="inferred from homology"/>
<dbReference type="InterPro" id="IPR016161">
    <property type="entry name" value="Ald_DH/histidinol_DH"/>
</dbReference>
<evidence type="ECO:0000313" key="8">
    <source>
        <dbReference type="EMBL" id="EUA87383.1"/>
    </source>
</evidence>
<feature type="domain" description="Aldehyde dehydrogenase" evidence="7">
    <location>
        <begin position="23"/>
        <end position="478"/>
    </location>
</feature>
<evidence type="ECO:0000313" key="9">
    <source>
        <dbReference type="Proteomes" id="UP000020681"/>
    </source>
</evidence>
<dbReference type="PROSITE" id="PS00687">
    <property type="entry name" value="ALDEHYDE_DEHYDR_GLU"/>
    <property type="match status" value="1"/>
</dbReference>
<dbReference type="Proteomes" id="UP000020681">
    <property type="component" value="Unassembled WGS sequence"/>
</dbReference>
<organism evidence="8 9">
    <name type="scientific">Mycobacterium ulcerans str. Harvey</name>
    <dbReference type="NCBI Taxonomy" id="1299332"/>
    <lineage>
        <taxon>Bacteria</taxon>
        <taxon>Bacillati</taxon>
        <taxon>Actinomycetota</taxon>
        <taxon>Actinomycetes</taxon>
        <taxon>Mycobacteriales</taxon>
        <taxon>Mycobacteriaceae</taxon>
        <taxon>Mycobacterium</taxon>
        <taxon>Mycobacterium ulcerans group</taxon>
    </lineage>
</organism>
<dbReference type="PANTHER" id="PTHR42804">
    <property type="entry name" value="ALDEHYDE DEHYDROGENASE"/>
    <property type="match status" value="1"/>
</dbReference>
<dbReference type="Gene3D" id="3.40.309.10">
    <property type="entry name" value="Aldehyde Dehydrogenase, Chain A, domain 2"/>
    <property type="match status" value="1"/>
</dbReference>
<keyword evidence="9" id="KW-1185">Reference proteome</keyword>
<evidence type="ECO:0000256" key="6">
    <source>
        <dbReference type="RuleBase" id="RU003345"/>
    </source>
</evidence>
<dbReference type="CDD" id="cd07139">
    <property type="entry name" value="ALDH_AldA-Rv0768"/>
    <property type="match status" value="1"/>
</dbReference>
<reference evidence="8 9" key="1">
    <citation type="submission" date="2014-01" db="EMBL/GenBank/DDBJ databases">
        <authorList>
            <person name="Dobos K."/>
            <person name="Lenaerts A."/>
            <person name="Ordway D."/>
            <person name="DeGroote M.A."/>
            <person name="Parker T."/>
            <person name="Sizemore C."/>
            <person name="Tallon L.J."/>
            <person name="Sadzewicz L.K."/>
            <person name="Sengamalay N."/>
            <person name="Fraser C.M."/>
            <person name="Hine E."/>
            <person name="Shefchek K.A."/>
            <person name="Das S.P."/>
            <person name="Tettelin H."/>
        </authorList>
    </citation>
    <scope>NUCLEOTIDE SEQUENCE [LARGE SCALE GENOMIC DNA]</scope>
    <source>
        <strain evidence="8 9">Harvey</strain>
    </source>
</reference>
<gene>
    <name evidence="8" type="ORF">I551_6209</name>
</gene>
<sequence>MTADSTHRSFDELFIGGRWCKPTIAEPITVISPHSEEAIGRAPAAGPDEVEAAVAAARRVFDYGPWPRLDPGERIRKVEELAAIYASHLDDMADLITAEMGSPHSFSRLGKAAGAAGLMQLALAAGRNFPWVERRQGIRGQAHLRRAPVGVVGAIVPWNVPQFLIMPKLIPALIAGCTVSIKPAPETPLDALWLAEMIEQIELPEGVVSVLPGGPTVGEALVRHPGVDKIAFTGSSATGRRIAALCGEGLKRVSLELGGKSAAIILDDADVGKTVAGLKTAGLMNNGQACVAQTRILVSERRHDEVVDALADMMSALQVGDPADEKTDVGPLVAQRPQRRVRDYIRSGQQEGARIVLGGQDNPQDRGWYVRPTLFTDATNDMRIAREEIFGPVLTVLTYRDEQDAIRIANDSDYGLAGSVWTADTAHGLEIAAAVRTGTYGINMYTLDISAPFGGFKQSGIGREFGPEGLPNTSSCRWCCVAEKCHHSRALRNLQGDLDGTAQRAVLVLDLDLDL</sequence>
<evidence type="ECO:0000259" key="7">
    <source>
        <dbReference type="Pfam" id="PF00171"/>
    </source>
</evidence>
<dbReference type="EC" id="1.2.1.3" evidence="3"/>
<dbReference type="InterPro" id="IPR016162">
    <property type="entry name" value="Ald_DH_N"/>
</dbReference>
<dbReference type="Pfam" id="PF00171">
    <property type="entry name" value="Aldedh"/>
    <property type="match status" value="1"/>
</dbReference>
<evidence type="ECO:0000256" key="3">
    <source>
        <dbReference type="ARBA" id="ARBA00024226"/>
    </source>
</evidence>
<comment type="catalytic activity">
    <reaction evidence="4">
        <text>an aldehyde + NAD(+) + H2O = a carboxylate + NADH + 2 H(+)</text>
        <dbReference type="Rhea" id="RHEA:16185"/>
        <dbReference type="ChEBI" id="CHEBI:15377"/>
        <dbReference type="ChEBI" id="CHEBI:15378"/>
        <dbReference type="ChEBI" id="CHEBI:17478"/>
        <dbReference type="ChEBI" id="CHEBI:29067"/>
        <dbReference type="ChEBI" id="CHEBI:57540"/>
        <dbReference type="ChEBI" id="CHEBI:57945"/>
        <dbReference type="EC" id="1.2.1.3"/>
    </reaction>
</comment>
<dbReference type="InterPro" id="IPR016163">
    <property type="entry name" value="Ald_DH_C"/>
</dbReference>
<dbReference type="PROSITE" id="PS00070">
    <property type="entry name" value="ALDEHYDE_DEHYDR_CYS"/>
    <property type="match status" value="1"/>
</dbReference>
<comment type="similarity">
    <text evidence="1 6">Belongs to the aldehyde dehydrogenase family.</text>
</comment>
<protein>
    <recommendedName>
        <fullName evidence="3">aldehyde dehydrogenase (NAD(+))</fullName>
        <ecNumber evidence="3">1.2.1.3</ecNumber>
    </recommendedName>
</protein>
<evidence type="ECO:0000256" key="4">
    <source>
        <dbReference type="ARBA" id="ARBA00049194"/>
    </source>
</evidence>
<evidence type="ECO:0000256" key="2">
    <source>
        <dbReference type="ARBA" id="ARBA00023002"/>
    </source>
</evidence>
<accession>A0ABN0QRV2</accession>
<dbReference type="InterPro" id="IPR029510">
    <property type="entry name" value="Ald_DH_CS_GLU"/>
</dbReference>